<evidence type="ECO:0000313" key="2">
    <source>
        <dbReference type="EMBL" id="WHX09635.1"/>
    </source>
</evidence>
<dbReference type="Proteomes" id="UP001177934">
    <property type="component" value="Chromosome"/>
</dbReference>
<accession>A0AA95KMI4</accession>
<organism evidence="2 3">
    <name type="scientific">Phocaeicola dorei</name>
    <dbReference type="NCBI Taxonomy" id="357276"/>
    <lineage>
        <taxon>Bacteria</taxon>
        <taxon>Pseudomonadati</taxon>
        <taxon>Bacteroidota</taxon>
        <taxon>Bacteroidia</taxon>
        <taxon>Bacteroidales</taxon>
        <taxon>Bacteroidaceae</taxon>
        <taxon>Phocaeicola</taxon>
    </lineage>
</organism>
<reference evidence="2" key="1">
    <citation type="journal article" date="2023" name="Nat. Commun.">
        <title>Identification of a novel Human Milk Oligosaccharides utilization cluster in the infant gut commensal Bacteroides dorei.</title>
        <authorList>
            <person name="Kijner S."/>
            <person name="Ennis D."/>
            <person name="Shmorak S."/>
            <person name="Florentin A."/>
            <person name="Yassour M."/>
        </authorList>
    </citation>
    <scope>NUCLEOTIDE SEQUENCE</scope>
    <source>
        <strain evidence="2">2</strain>
    </source>
</reference>
<feature type="transmembrane region" description="Helical" evidence="1">
    <location>
        <begin position="32"/>
        <end position="55"/>
    </location>
</feature>
<sequence length="259" mass="30200">MEEIYKPDADGPEKVEVYSRENNDMLGDMPEWLIHTGSYIVYGLIVFLIAGTALFKYPDTIRKTITIDDLGSAEWITANQTGMIDRFFVENQSPVQKNDTLGILKNTALLEDVQTFCRVLTKIEWYYRTNDIKYLQDYPFDLIMGEMSSAYEQFTQAVRTCVMYQEFDIYPQKKKYLDEELRILESTGKADAMAVLNVKRELFELDINHRMETAKNLRMLELAYENMVNSLRTWDKKYLIKSHHDGIVVWGKTWGMSAG</sequence>
<dbReference type="EMBL" id="CP126056">
    <property type="protein sequence ID" value="WHX09635.1"/>
    <property type="molecule type" value="Genomic_DNA"/>
</dbReference>
<proteinExistence type="predicted"/>
<evidence type="ECO:0000313" key="3">
    <source>
        <dbReference type="Proteomes" id="UP001177934"/>
    </source>
</evidence>
<keyword evidence="1" id="KW-1133">Transmembrane helix</keyword>
<dbReference type="AlphaFoldDB" id="A0AA95KMI4"/>
<name>A0AA95KMI4_9BACT</name>
<protein>
    <recommendedName>
        <fullName evidence="4">HlyD family secretion protein</fullName>
    </recommendedName>
</protein>
<gene>
    <name evidence="2" type="ORF">QNN11_20720</name>
</gene>
<evidence type="ECO:0000256" key="1">
    <source>
        <dbReference type="SAM" id="Phobius"/>
    </source>
</evidence>
<evidence type="ECO:0008006" key="4">
    <source>
        <dbReference type="Google" id="ProtNLM"/>
    </source>
</evidence>
<keyword evidence="1" id="KW-0472">Membrane</keyword>
<keyword evidence="1" id="KW-0812">Transmembrane</keyword>